<dbReference type="EMBL" id="AFYH01197963">
    <property type="status" value="NOT_ANNOTATED_CDS"/>
    <property type="molecule type" value="Genomic_DNA"/>
</dbReference>
<dbReference type="STRING" id="7897.ENSLACP00000023326"/>
<dbReference type="OMA" id="PERPWIN"/>
<feature type="transmembrane region" description="Helical" evidence="1">
    <location>
        <begin position="46"/>
        <end position="64"/>
    </location>
</feature>
<proteinExistence type="predicted"/>
<keyword evidence="1" id="KW-0472">Membrane</keyword>
<dbReference type="EMBL" id="AFYH01197961">
    <property type="status" value="NOT_ANNOTATED_CDS"/>
    <property type="molecule type" value="Genomic_DNA"/>
</dbReference>
<dbReference type="InParanoid" id="M3XKS0"/>
<dbReference type="HOGENOM" id="CLU_1805532_0_0_1"/>
<sequence length="143" mass="16568">MVCTVGLHKKYFFSFQINIVFPIVYLLFLTFLLIFNVVTNPVTCGLGLGILLAAIPFYFCELFSQRKCKPCRKYKVYLVYVLQKLCIIVYPEEKEPKHMPQVVKENTDEEAQVVKVTSLSPLSADVKEKSYLQEVHHDLEQQT</sequence>
<organism evidence="2 3">
    <name type="scientific">Latimeria chalumnae</name>
    <name type="common">Coelacanth</name>
    <dbReference type="NCBI Taxonomy" id="7897"/>
    <lineage>
        <taxon>Eukaryota</taxon>
        <taxon>Metazoa</taxon>
        <taxon>Chordata</taxon>
        <taxon>Craniata</taxon>
        <taxon>Vertebrata</taxon>
        <taxon>Euteleostomi</taxon>
        <taxon>Coelacanthiformes</taxon>
        <taxon>Coelacanthidae</taxon>
        <taxon>Latimeria</taxon>
    </lineage>
</organism>
<dbReference type="eggNOG" id="KOG1287">
    <property type="taxonomic scope" value="Eukaryota"/>
</dbReference>
<evidence type="ECO:0000256" key="1">
    <source>
        <dbReference type="SAM" id="Phobius"/>
    </source>
</evidence>
<evidence type="ECO:0000313" key="3">
    <source>
        <dbReference type="Proteomes" id="UP000008672"/>
    </source>
</evidence>
<dbReference type="Ensembl" id="ENSLACT00000025666.1">
    <property type="protein sequence ID" value="ENSLACP00000023326.1"/>
    <property type="gene ID" value="ENSLACG00000022588.1"/>
</dbReference>
<dbReference type="EMBL" id="AFYH01197962">
    <property type="status" value="NOT_ANNOTATED_CDS"/>
    <property type="molecule type" value="Genomic_DNA"/>
</dbReference>
<dbReference type="Proteomes" id="UP000008672">
    <property type="component" value="Unassembled WGS sequence"/>
</dbReference>
<protein>
    <submittedName>
        <fullName evidence="2">Uncharacterized protein</fullName>
    </submittedName>
</protein>
<dbReference type="AlphaFoldDB" id="M3XKS0"/>
<reference evidence="2" key="2">
    <citation type="submission" date="2025-08" db="UniProtKB">
        <authorList>
            <consortium name="Ensembl"/>
        </authorList>
    </citation>
    <scope>IDENTIFICATION</scope>
</reference>
<feature type="transmembrane region" description="Helical" evidence="1">
    <location>
        <begin position="12"/>
        <end position="34"/>
    </location>
</feature>
<accession>M3XKS0</accession>
<keyword evidence="1" id="KW-0812">Transmembrane</keyword>
<name>M3XKS0_LATCH</name>
<reference evidence="2" key="3">
    <citation type="submission" date="2025-09" db="UniProtKB">
        <authorList>
            <consortium name="Ensembl"/>
        </authorList>
    </citation>
    <scope>IDENTIFICATION</scope>
</reference>
<reference evidence="3" key="1">
    <citation type="submission" date="2011-08" db="EMBL/GenBank/DDBJ databases">
        <title>The draft genome of Latimeria chalumnae.</title>
        <authorList>
            <person name="Di Palma F."/>
            <person name="Alfoldi J."/>
            <person name="Johnson J."/>
            <person name="Berlin A."/>
            <person name="Gnerre S."/>
            <person name="Jaffe D."/>
            <person name="MacCallum I."/>
            <person name="Young S."/>
            <person name="Walker B.J."/>
            <person name="Lander E."/>
            <person name="Lindblad-Toh K."/>
        </authorList>
    </citation>
    <scope>NUCLEOTIDE SEQUENCE [LARGE SCALE GENOMIC DNA]</scope>
    <source>
        <strain evidence="3">Wild caught</strain>
    </source>
</reference>
<keyword evidence="1" id="KW-1133">Transmembrane helix</keyword>
<evidence type="ECO:0000313" key="2">
    <source>
        <dbReference type="Ensembl" id="ENSLACP00000023326.1"/>
    </source>
</evidence>
<keyword evidence="3" id="KW-1185">Reference proteome</keyword>